<dbReference type="AlphaFoldDB" id="A0A1H0CBH9"/>
<dbReference type="CDD" id="cd01949">
    <property type="entry name" value="GGDEF"/>
    <property type="match status" value="1"/>
</dbReference>
<feature type="domain" description="PAS" evidence="1">
    <location>
        <begin position="171"/>
        <end position="216"/>
    </location>
</feature>
<organism evidence="5 6">
    <name type="scientific">Methylobacterium phyllostachyos</name>
    <dbReference type="NCBI Taxonomy" id="582672"/>
    <lineage>
        <taxon>Bacteria</taxon>
        <taxon>Pseudomonadati</taxon>
        <taxon>Pseudomonadota</taxon>
        <taxon>Alphaproteobacteria</taxon>
        <taxon>Hyphomicrobiales</taxon>
        <taxon>Methylobacteriaceae</taxon>
        <taxon>Methylobacterium</taxon>
    </lineage>
</organism>
<dbReference type="InterPro" id="IPR001633">
    <property type="entry name" value="EAL_dom"/>
</dbReference>
<dbReference type="SUPFAM" id="SSF55073">
    <property type="entry name" value="Nucleotide cyclase"/>
    <property type="match status" value="1"/>
</dbReference>
<dbReference type="CDD" id="cd00130">
    <property type="entry name" value="PAS"/>
    <property type="match status" value="1"/>
</dbReference>
<dbReference type="RefSeq" id="WP_091717201.1">
    <property type="nucleotide sequence ID" value="NZ_FNHS01000009.1"/>
</dbReference>
<name>A0A1H0CBH9_9HYPH</name>
<dbReference type="PROSITE" id="PS50887">
    <property type="entry name" value="GGDEF"/>
    <property type="match status" value="1"/>
</dbReference>
<dbReference type="InterPro" id="IPR029016">
    <property type="entry name" value="GAF-like_dom_sf"/>
</dbReference>
<dbReference type="EMBL" id="FNHS01000009">
    <property type="protein sequence ID" value="SDN55225.1"/>
    <property type="molecule type" value="Genomic_DNA"/>
</dbReference>
<evidence type="ECO:0000313" key="6">
    <source>
        <dbReference type="Proteomes" id="UP000198704"/>
    </source>
</evidence>
<dbReference type="SMART" id="SM00065">
    <property type="entry name" value="GAF"/>
    <property type="match status" value="1"/>
</dbReference>
<evidence type="ECO:0000259" key="4">
    <source>
        <dbReference type="PROSITE" id="PS50887"/>
    </source>
</evidence>
<dbReference type="SMART" id="SM00091">
    <property type="entry name" value="PAS"/>
    <property type="match status" value="1"/>
</dbReference>
<dbReference type="SUPFAM" id="SSF55785">
    <property type="entry name" value="PYP-like sensor domain (PAS domain)"/>
    <property type="match status" value="1"/>
</dbReference>
<feature type="domain" description="PAC" evidence="2">
    <location>
        <begin position="248"/>
        <end position="298"/>
    </location>
</feature>
<dbReference type="Proteomes" id="UP000198704">
    <property type="component" value="Unassembled WGS sequence"/>
</dbReference>
<dbReference type="InterPro" id="IPR013767">
    <property type="entry name" value="PAS_fold"/>
</dbReference>
<evidence type="ECO:0000259" key="1">
    <source>
        <dbReference type="PROSITE" id="PS50112"/>
    </source>
</evidence>
<dbReference type="InterPro" id="IPR052155">
    <property type="entry name" value="Biofilm_reg_signaling"/>
</dbReference>
<feature type="domain" description="EAL" evidence="3">
    <location>
        <begin position="468"/>
        <end position="722"/>
    </location>
</feature>
<dbReference type="PROSITE" id="PS50113">
    <property type="entry name" value="PAC"/>
    <property type="match status" value="1"/>
</dbReference>
<dbReference type="Gene3D" id="3.30.450.20">
    <property type="entry name" value="PAS domain"/>
    <property type="match status" value="1"/>
</dbReference>
<dbReference type="InterPro" id="IPR003018">
    <property type="entry name" value="GAF"/>
</dbReference>
<dbReference type="OrthoDB" id="9814202at2"/>
<dbReference type="InterPro" id="IPR000014">
    <property type="entry name" value="PAS"/>
</dbReference>
<dbReference type="InterPro" id="IPR035965">
    <property type="entry name" value="PAS-like_dom_sf"/>
</dbReference>
<dbReference type="Pfam" id="PF00990">
    <property type="entry name" value="GGDEF"/>
    <property type="match status" value="1"/>
</dbReference>
<dbReference type="PROSITE" id="PS50883">
    <property type="entry name" value="EAL"/>
    <property type="match status" value="1"/>
</dbReference>
<dbReference type="Gene3D" id="3.30.70.270">
    <property type="match status" value="1"/>
</dbReference>
<dbReference type="SMART" id="SM00052">
    <property type="entry name" value="EAL"/>
    <property type="match status" value="1"/>
</dbReference>
<dbReference type="CDD" id="cd01948">
    <property type="entry name" value="EAL"/>
    <property type="match status" value="1"/>
</dbReference>
<feature type="domain" description="GGDEF" evidence="4">
    <location>
        <begin position="326"/>
        <end position="459"/>
    </location>
</feature>
<dbReference type="GO" id="GO:0006355">
    <property type="term" value="P:regulation of DNA-templated transcription"/>
    <property type="evidence" value="ECO:0007669"/>
    <property type="project" value="InterPro"/>
</dbReference>
<gene>
    <name evidence="5" type="ORF">SAMN05216360_10993</name>
</gene>
<dbReference type="Pfam" id="PF00989">
    <property type="entry name" value="PAS"/>
    <property type="match status" value="1"/>
</dbReference>
<dbReference type="InterPro" id="IPR029787">
    <property type="entry name" value="Nucleotide_cyclase"/>
</dbReference>
<evidence type="ECO:0000259" key="2">
    <source>
        <dbReference type="PROSITE" id="PS50113"/>
    </source>
</evidence>
<dbReference type="InterPro" id="IPR000160">
    <property type="entry name" value="GGDEF_dom"/>
</dbReference>
<keyword evidence="6" id="KW-1185">Reference proteome</keyword>
<reference evidence="6" key="1">
    <citation type="submission" date="2016-10" db="EMBL/GenBank/DDBJ databases">
        <authorList>
            <person name="Varghese N."/>
            <person name="Submissions S."/>
        </authorList>
    </citation>
    <scope>NUCLEOTIDE SEQUENCE [LARGE SCALE GENOMIC DNA]</scope>
    <source>
        <strain evidence="6">BL47</strain>
    </source>
</reference>
<proteinExistence type="predicted"/>
<dbReference type="InterPro" id="IPR043128">
    <property type="entry name" value="Rev_trsase/Diguanyl_cyclase"/>
</dbReference>
<evidence type="ECO:0000313" key="5">
    <source>
        <dbReference type="EMBL" id="SDN55225.1"/>
    </source>
</evidence>
<dbReference type="Gene3D" id="3.20.20.450">
    <property type="entry name" value="EAL domain"/>
    <property type="match status" value="1"/>
</dbReference>
<dbReference type="PROSITE" id="PS50112">
    <property type="entry name" value="PAS"/>
    <property type="match status" value="1"/>
</dbReference>
<dbReference type="SMART" id="SM00267">
    <property type="entry name" value="GGDEF"/>
    <property type="match status" value="1"/>
</dbReference>
<dbReference type="STRING" id="582672.SAMN05216360_10993"/>
<dbReference type="Pfam" id="PF01590">
    <property type="entry name" value="GAF"/>
    <property type="match status" value="1"/>
</dbReference>
<accession>A0A1H0CBH9</accession>
<dbReference type="PANTHER" id="PTHR44757:SF2">
    <property type="entry name" value="BIOFILM ARCHITECTURE MAINTENANCE PROTEIN MBAA"/>
    <property type="match status" value="1"/>
</dbReference>
<dbReference type="NCBIfam" id="TIGR00229">
    <property type="entry name" value="sensory_box"/>
    <property type="match status" value="1"/>
</dbReference>
<evidence type="ECO:0000259" key="3">
    <source>
        <dbReference type="PROSITE" id="PS50883"/>
    </source>
</evidence>
<dbReference type="SUPFAM" id="SSF55781">
    <property type="entry name" value="GAF domain-like"/>
    <property type="match status" value="1"/>
</dbReference>
<dbReference type="SUPFAM" id="SSF141868">
    <property type="entry name" value="EAL domain-like"/>
    <property type="match status" value="1"/>
</dbReference>
<protein>
    <submittedName>
        <fullName evidence="5">PAS domain S-box-containing protein/diguanylate cyclase (GGDEF) domain-containing protein</fullName>
    </submittedName>
</protein>
<dbReference type="InterPro" id="IPR035919">
    <property type="entry name" value="EAL_sf"/>
</dbReference>
<dbReference type="Pfam" id="PF00563">
    <property type="entry name" value="EAL"/>
    <property type="match status" value="1"/>
</dbReference>
<dbReference type="NCBIfam" id="TIGR00254">
    <property type="entry name" value="GGDEF"/>
    <property type="match status" value="1"/>
</dbReference>
<sequence>MSIPALNADEEARLQALAELDMLDAEPDATISYMVEITARVLGTPTAFASFLDRDRQVFHARFGLDLDETARSIALCDWTIRQDAPFVVCDTQRDVRFCDNPLVLGPPFIRFYAGVALRTRAGHAVGTLCVTAPEPRAAFTDQDQQILSDFARFMSGQIELRRAEAGRRAFQARFERIADTSPDAIVCADAQGLVRFWSAGAERMFGHTGPQILGQPIATLIPDRMAGGSEGLLRRLAHGSAERLTGRTVELTAEHRDGREFPVELSLSTWHENGQPAYGAIMRDVSQRWAIEERLFRLAHLDPLTELPNRLVLRGRIEAALTQAEPAAVLMFDLDGFKEVNDAHGHAVGDAVLKMTAERLRACAGLDGTAARFGGDEFAIVLPGLGDPLMAVAAAEAALRVLAEPYRIDGLVMHLGASAGIALSPSHATEEGELLACADAALYDAKARGRGQHRLFTPELREALQRERACREGLRRAVLREEFVLHYQPQVRLSDGALVGAEALIRWQHPEHGLMPPAAFLDVLDNSPDAAGIGDWVLRTACAQAQAWRARGLHPFRIGVNLFAAQFRGGDLAARVATVLAQTGLPPEALELEITETIILRHDPQVDTALQALRTMGVGIAFDDYGTGYASLSLLKNFPLTRLKIDRGFVNGLCEDPRDAAIVRAVIALGRSFGLTVIAEGVETQEQQRRLLAKGCQEAQGYLFGRPMAAEDFAARYGLAGQAASPVTRAGSAG</sequence>
<dbReference type="PANTHER" id="PTHR44757">
    <property type="entry name" value="DIGUANYLATE CYCLASE DGCP"/>
    <property type="match status" value="1"/>
</dbReference>
<dbReference type="InterPro" id="IPR000700">
    <property type="entry name" value="PAS-assoc_C"/>
</dbReference>
<dbReference type="Gene3D" id="3.30.450.40">
    <property type="match status" value="1"/>
</dbReference>